<keyword evidence="2" id="KW-0690">Ribosome biogenesis</keyword>
<evidence type="ECO:0000256" key="11">
    <source>
        <dbReference type="ARBA" id="ARBA00068630"/>
    </source>
</evidence>
<feature type="compositionally biased region" description="Acidic residues" evidence="14">
    <location>
        <begin position="445"/>
        <end position="464"/>
    </location>
</feature>
<evidence type="ECO:0000256" key="13">
    <source>
        <dbReference type="PROSITE-ProRule" id="PRU00453"/>
    </source>
</evidence>
<dbReference type="InterPro" id="IPR057721">
    <property type="entry name" value="BCD1_alpha/beta"/>
</dbReference>
<organism evidence="16 17">
    <name type="scientific">Claviceps pusilla</name>
    <dbReference type="NCBI Taxonomy" id="123648"/>
    <lineage>
        <taxon>Eukaryota</taxon>
        <taxon>Fungi</taxon>
        <taxon>Dikarya</taxon>
        <taxon>Ascomycota</taxon>
        <taxon>Pezizomycotina</taxon>
        <taxon>Sordariomycetes</taxon>
        <taxon>Hypocreomycetidae</taxon>
        <taxon>Hypocreales</taxon>
        <taxon>Clavicipitaceae</taxon>
        <taxon>Claviceps</taxon>
    </lineage>
</organism>
<comment type="caution">
    <text evidence="16">The sequence shown here is derived from an EMBL/GenBank/DDBJ whole genome shotgun (WGS) entry which is preliminary data.</text>
</comment>
<evidence type="ECO:0000256" key="3">
    <source>
        <dbReference type="ARBA" id="ARBA00022553"/>
    </source>
</evidence>
<keyword evidence="7" id="KW-0832">Ubl conjugation</keyword>
<dbReference type="FunFam" id="3.30.60.190:FF:000001">
    <property type="entry name" value="box C/D snoRNA protein 1"/>
    <property type="match status" value="1"/>
</dbReference>
<keyword evidence="3" id="KW-0597">Phosphoprotein</keyword>
<feature type="region of interest" description="Disordered" evidence="14">
    <location>
        <begin position="374"/>
        <end position="472"/>
    </location>
</feature>
<dbReference type="SUPFAM" id="SSF144232">
    <property type="entry name" value="HIT/MYND zinc finger-like"/>
    <property type="match status" value="1"/>
</dbReference>
<gene>
    <name evidence="16" type="ORF">E4U43_003903</name>
</gene>
<dbReference type="CDD" id="cd23023">
    <property type="entry name" value="zf-HIT_BCD1"/>
    <property type="match status" value="1"/>
</dbReference>
<evidence type="ECO:0000256" key="6">
    <source>
        <dbReference type="ARBA" id="ARBA00022833"/>
    </source>
</evidence>
<feature type="compositionally biased region" description="Low complexity" evidence="14">
    <location>
        <begin position="229"/>
        <end position="255"/>
    </location>
</feature>
<dbReference type="Pfam" id="PF04438">
    <property type="entry name" value="zf-HIT"/>
    <property type="match status" value="1"/>
</dbReference>
<sequence>MPDPLLTFLCSICHVSAPKYKCPRCGTQTCSLPCTKKHKSWSDCSGRRDPTAYVAPSKLRTAAGVDHDYNFLHGMEVSMERSEKLLVEEKGLVQEEELRPLTMQQVRWRTGRDGRKRKVLVTQALREVKGRKLERGLAQRLHRLNVQVVFVPLGMGRQRENHTTLNRRTGRINWQVEWLAFGGADEEQQQQQQRDRRGATVRRTLSKVMENVPLYEAYHAVLLEERTRGSSGSRSNSTSTSTATTIATTKNSSTRLAEAQQSWGTGRSKWNQGLDCIQDATNATWWAFTGGHTSEWPVEREALQRSQYRFYLAVQGGPVRSDAPVPVTALDSGDCLCDILSNTRVLEFPSIYVLPAHEVLPAGYALVAKDTTTSLKRKDGRADHDDALGKGLGMGKRRKQGGKEEGEGEVDGGRDDDEADEEHDAAKGGGGGGLEAGEILAEQSLGEESEDEDDENDEDDDDDTSSSGSDSE</sequence>
<evidence type="ECO:0000313" key="16">
    <source>
        <dbReference type="EMBL" id="KAG5991920.1"/>
    </source>
</evidence>
<dbReference type="PANTHER" id="PTHR13483:SF11">
    <property type="entry name" value="ZINC FINGER HIT DOMAIN-CONTAINING PROTEIN 3"/>
    <property type="match status" value="1"/>
</dbReference>
<feature type="region of interest" description="Disordered" evidence="14">
    <location>
        <begin position="226"/>
        <end position="255"/>
    </location>
</feature>
<keyword evidence="17" id="KW-1185">Reference proteome</keyword>
<name>A0A9P7N432_9HYPO</name>
<dbReference type="AlphaFoldDB" id="A0A9P7N432"/>
<comment type="function">
    <text evidence="8">Required for box C/D snoRNAs accumulation involved in snoRNA processing, snoRNA transport to the nucleolus and ribosome biogenesis.</text>
</comment>
<evidence type="ECO:0000256" key="9">
    <source>
        <dbReference type="ARBA" id="ARBA00049654"/>
    </source>
</evidence>
<dbReference type="InterPro" id="IPR007529">
    <property type="entry name" value="Znf_HIT"/>
</dbReference>
<dbReference type="GO" id="GO:0070761">
    <property type="term" value="C:pre-snoRNP complex"/>
    <property type="evidence" value="ECO:0007669"/>
    <property type="project" value="TreeGrafter"/>
</dbReference>
<dbReference type="Gene3D" id="3.30.60.190">
    <property type="match status" value="1"/>
</dbReference>
<evidence type="ECO:0000256" key="5">
    <source>
        <dbReference type="ARBA" id="ARBA00022771"/>
    </source>
</evidence>
<dbReference type="GO" id="GO:0000492">
    <property type="term" value="P:box C/D snoRNP assembly"/>
    <property type="evidence" value="ECO:0007669"/>
    <property type="project" value="TreeGrafter"/>
</dbReference>
<keyword evidence="6" id="KW-0862">Zinc</keyword>
<dbReference type="OrthoDB" id="272357at2759"/>
<comment type="similarity">
    <text evidence="9">Belongs to the BCD1 family.</text>
</comment>
<evidence type="ECO:0000256" key="8">
    <source>
        <dbReference type="ARBA" id="ARBA00049598"/>
    </source>
</evidence>
<dbReference type="GO" id="GO:0005634">
    <property type="term" value="C:nucleus"/>
    <property type="evidence" value="ECO:0007669"/>
    <property type="project" value="TreeGrafter"/>
</dbReference>
<evidence type="ECO:0000256" key="2">
    <source>
        <dbReference type="ARBA" id="ARBA00022517"/>
    </source>
</evidence>
<evidence type="ECO:0000256" key="4">
    <source>
        <dbReference type="ARBA" id="ARBA00022723"/>
    </source>
</evidence>
<dbReference type="InterPro" id="IPR051639">
    <property type="entry name" value="BCD1"/>
</dbReference>
<protein>
    <recommendedName>
        <fullName evidence="11">Box C/D snoRNA protein 1</fullName>
    </recommendedName>
    <alternativeName>
        <fullName evidence="12">Zinc finger HIT domain-containing protein 6</fullName>
    </alternativeName>
</protein>
<keyword evidence="5 13" id="KW-0863">Zinc-finger</keyword>
<dbReference type="EMBL" id="SRPW01002574">
    <property type="protein sequence ID" value="KAG5991920.1"/>
    <property type="molecule type" value="Genomic_DNA"/>
</dbReference>
<dbReference type="GO" id="GO:0048254">
    <property type="term" value="P:snoRNA localization"/>
    <property type="evidence" value="ECO:0007669"/>
    <property type="project" value="TreeGrafter"/>
</dbReference>
<feature type="domain" description="HIT-type" evidence="15">
    <location>
        <begin position="10"/>
        <end position="44"/>
    </location>
</feature>
<accession>A0A9P7N432</accession>
<keyword evidence="1" id="KW-1017">Isopeptide bond</keyword>
<evidence type="ECO:0000256" key="7">
    <source>
        <dbReference type="ARBA" id="ARBA00022843"/>
    </source>
</evidence>
<evidence type="ECO:0000313" key="17">
    <source>
        <dbReference type="Proteomes" id="UP000748025"/>
    </source>
</evidence>
<evidence type="ECO:0000256" key="1">
    <source>
        <dbReference type="ARBA" id="ARBA00022499"/>
    </source>
</evidence>
<comment type="subunit">
    <text evidence="10">Interacts with FBL, SNU13, NOP58, NUFIP1, RUVBL1, RUVBL2 and TAF9. Interacts (via HIT-type zinc finger) with the RUVBL1/RUVBL2 complex in the presence of ADP.</text>
</comment>
<dbReference type="GO" id="GO:0000463">
    <property type="term" value="P:maturation of LSU-rRNA from tricistronic rRNA transcript (SSU-rRNA, 5.8S rRNA, LSU-rRNA)"/>
    <property type="evidence" value="ECO:0007669"/>
    <property type="project" value="TreeGrafter"/>
</dbReference>
<evidence type="ECO:0000259" key="15">
    <source>
        <dbReference type="PROSITE" id="PS51083"/>
    </source>
</evidence>
<evidence type="ECO:0000256" key="14">
    <source>
        <dbReference type="SAM" id="MobiDB-lite"/>
    </source>
</evidence>
<keyword evidence="4" id="KW-0479">Metal-binding</keyword>
<proteinExistence type="inferred from homology"/>
<dbReference type="PROSITE" id="PS51083">
    <property type="entry name" value="ZF_HIT"/>
    <property type="match status" value="1"/>
</dbReference>
<evidence type="ECO:0000256" key="12">
    <source>
        <dbReference type="ARBA" id="ARBA00077531"/>
    </source>
</evidence>
<reference evidence="16" key="1">
    <citation type="journal article" date="2020" name="bioRxiv">
        <title>Whole genome comparisons of ergot fungi reveals the divergence and evolution of species within the genus Claviceps are the result of varying mechanisms driving genome evolution and host range expansion.</title>
        <authorList>
            <person name="Wyka S.A."/>
            <person name="Mondo S.J."/>
            <person name="Liu M."/>
            <person name="Dettman J."/>
            <person name="Nalam V."/>
            <person name="Broders K.D."/>
        </authorList>
    </citation>
    <scope>NUCLEOTIDE SEQUENCE</scope>
    <source>
        <strain evidence="16">CCC 602</strain>
    </source>
</reference>
<dbReference type="Pfam" id="PF25790">
    <property type="entry name" value="BCD1"/>
    <property type="match status" value="1"/>
</dbReference>
<evidence type="ECO:0000256" key="10">
    <source>
        <dbReference type="ARBA" id="ARBA00061949"/>
    </source>
</evidence>
<dbReference type="GO" id="GO:0008270">
    <property type="term" value="F:zinc ion binding"/>
    <property type="evidence" value="ECO:0007669"/>
    <property type="project" value="UniProtKB-UniRule"/>
</dbReference>
<dbReference type="Proteomes" id="UP000748025">
    <property type="component" value="Unassembled WGS sequence"/>
</dbReference>
<feature type="compositionally biased region" description="Basic and acidic residues" evidence="14">
    <location>
        <begin position="376"/>
        <end position="388"/>
    </location>
</feature>
<dbReference type="PANTHER" id="PTHR13483">
    <property type="entry name" value="BOX C_D SNORNA PROTEIN 1-RELATED"/>
    <property type="match status" value="1"/>
</dbReference>
<feature type="compositionally biased region" description="Acidic residues" evidence="14">
    <location>
        <begin position="406"/>
        <end position="423"/>
    </location>
</feature>